<evidence type="ECO:0000313" key="3">
    <source>
        <dbReference type="Proteomes" id="UP000831390"/>
    </source>
</evidence>
<dbReference type="RefSeq" id="WP_243512110.1">
    <property type="nucleotide sequence ID" value="NZ_CP094534.1"/>
</dbReference>
<dbReference type="Proteomes" id="UP000831390">
    <property type="component" value="Chromosome"/>
</dbReference>
<keyword evidence="3" id="KW-1185">Reference proteome</keyword>
<evidence type="ECO:0000256" key="1">
    <source>
        <dbReference type="SAM" id="MobiDB-lite"/>
    </source>
</evidence>
<dbReference type="EMBL" id="CP094534">
    <property type="protein sequence ID" value="UOE32842.1"/>
    <property type="molecule type" value="Genomic_DNA"/>
</dbReference>
<proteinExistence type="predicted"/>
<organism evidence="2 3">
    <name type="scientific">Hymenobacter monticola</name>
    <dbReference type="NCBI Taxonomy" id="1705399"/>
    <lineage>
        <taxon>Bacteria</taxon>
        <taxon>Pseudomonadati</taxon>
        <taxon>Bacteroidota</taxon>
        <taxon>Cytophagia</taxon>
        <taxon>Cytophagales</taxon>
        <taxon>Hymenobacteraceae</taxon>
        <taxon>Hymenobacter</taxon>
    </lineage>
</organism>
<feature type="compositionally biased region" description="Basic and acidic residues" evidence="1">
    <location>
        <begin position="123"/>
        <end position="132"/>
    </location>
</feature>
<feature type="region of interest" description="Disordered" evidence="1">
    <location>
        <begin position="148"/>
        <end position="169"/>
    </location>
</feature>
<sequence>MTDEKRKSLLSRLAVALGLSEDATEVEVALTAYKTKAGDEIEVNDEDQTTTAADGEYELEDGKILVVSEGKAEVKEAPQEEEKAAEEAPEDQKVEDDAMAQMQAAIDALTARLDALEGKNTELEKSNTELSEKLSAVESRPADKKVVLNANQGQKSKAQLAFERAQARN</sequence>
<gene>
    <name evidence="2" type="ORF">MTP16_17110</name>
</gene>
<accession>A0ABY4B0Z9</accession>
<reference evidence="2 3" key="1">
    <citation type="submission" date="2022-03" db="EMBL/GenBank/DDBJ databases">
        <title>Hymenobactersp. isolated from the air.</title>
        <authorList>
            <person name="Won M."/>
            <person name="Kwon S.-W."/>
        </authorList>
    </citation>
    <scope>NUCLEOTIDE SEQUENCE [LARGE SCALE GENOMIC DNA]</scope>
    <source>
        <strain evidence="2 3">KACC 22596</strain>
    </source>
</reference>
<feature type="region of interest" description="Disordered" evidence="1">
    <location>
        <begin position="72"/>
        <end position="95"/>
    </location>
</feature>
<dbReference type="Gene3D" id="1.20.5.340">
    <property type="match status" value="1"/>
</dbReference>
<evidence type="ECO:0000313" key="2">
    <source>
        <dbReference type="EMBL" id="UOE32842.1"/>
    </source>
</evidence>
<name>A0ABY4B0Z9_9BACT</name>
<feature type="region of interest" description="Disordered" evidence="1">
    <location>
        <begin position="123"/>
        <end position="142"/>
    </location>
</feature>
<evidence type="ECO:0008006" key="4">
    <source>
        <dbReference type="Google" id="ProtNLM"/>
    </source>
</evidence>
<protein>
    <recommendedName>
        <fullName evidence="4">Scaffolding protein</fullName>
    </recommendedName>
</protein>